<dbReference type="PROSITE" id="PS51296">
    <property type="entry name" value="RIESKE"/>
    <property type="match status" value="1"/>
</dbReference>
<dbReference type="GO" id="GO:0051537">
    <property type="term" value="F:2 iron, 2 sulfur cluster binding"/>
    <property type="evidence" value="ECO:0007669"/>
    <property type="project" value="UniProtKB-KW"/>
</dbReference>
<dbReference type="InterPro" id="IPR017941">
    <property type="entry name" value="Rieske_2Fe-2S"/>
</dbReference>
<dbReference type="Pfam" id="PF00355">
    <property type="entry name" value="Rieske"/>
    <property type="match status" value="1"/>
</dbReference>
<evidence type="ECO:0000313" key="8">
    <source>
        <dbReference type="Proteomes" id="UP000315289"/>
    </source>
</evidence>
<comment type="cofactor">
    <cofactor evidence="5">
        <name>[2Fe-2S] cluster</name>
        <dbReference type="ChEBI" id="CHEBI:190135"/>
    </cofactor>
</comment>
<keyword evidence="3" id="KW-0408">Iron</keyword>
<reference evidence="7 8" key="1">
    <citation type="journal article" date="2019" name="Front. Microbiol.">
        <title>Ammonia Oxidation by the Arctic Terrestrial Thaumarchaeote Candidatus Nitrosocosmicus arcticus Is Stimulated by Increasing Temperatures.</title>
        <authorList>
            <person name="Alves R.J.E."/>
            <person name="Kerou M."/>
            <person name="Zappe A."/>
            <person name="Bittner R."/>
            <person name="Abby S.S."/>
            <person name="Schmidt H.A."/>
            <person name="Pfeifer K."/>
            <person name="Schleper C."/>
        </authorList>
    </citation>
    <scope>NUCLEOTIDE SEQUENCE [LARGE SCALE GENOMIC DNA]</scope>
    <source>
        <strain evidence="7 8">Kfb</strain>
    </source>
</reference>
<dbReference type="AlphaFoldDB" id="A0A557SU59"/>
<evidence type="ECO:0000256" key="4">
    <source>
        <dbReference type="ARBA" id="ARBA00023014"/>
    </source>
</evidence>
<dbReference type="Gene3D" id="2.102.10.10">
    <property type="entry name" value="Rieske [2Fe-2S] iron-sulphur domain"/>
    <property type="match status" value="1"/>
</dbReference>
<dbReference type="InterPro" id="IPR036922">
    <property type="entry name" value="Rieske_2Fe-2S_sf"/>
</dbReference>
<keyword evidence="4" id="KW-0411">Iron-sulfur</keyword>
<gene>
    <name evidence="7" type="ORF">NARC_90033</name>
</gene>
<accession>A0A557SU59</accession>
<evidence type="ECO:0000256" key="1">
    <source>
        <dbReference type="ARBA" id="ARBA00022714"/>
    </source>
</evidence>
<name>A0A557SU59_9ARCH</name>
<feature type="domain" description="Rieske" evidence="6">
    <location>
        <begin position="5"/>
        <end position="105"/>
    </location>
</feature>
<sequence>MTSTQKWVDVSQFLKLKKGEMDEFDHEDKKIMILNLNGEFCASDRICTHAYVDLTGGILNESERTVTCPLHLSSFDLKSGSALNLPAEKPLEVYLIKREKNKLLILI</sequence>
<keyword evidence="1" id="KW-0001">2Fe-2S</keyword>
<dbReference type="SUPFAM" id="SSF50022">
    <property type="entry name" value="ISP domain"/>
    <property type="match status" value="1"/>
</dbReference>
<dbReference type="PANTHER" id="PTHR21496">
    <property type="entry name" value="FERREDOXIN-RELATED"/>
    <property type="match status" value="1"/>
</dbReference>
<dbReference type="Proteomes" id="UP000315289">
    <property type="component" value="Unassembled WGS sequence"/>
</dbReference>
<dbReference type="PANTHER" id="PTHR21496:SF0">
    <property type="entry name" value="RIESKE DOMAIN-CONTAINING PROTEIN"/>
    <property type="match status" value="1"/>
</dbReference>
<dbReference type="GO" id="GO:0046872">
    <property type="term" value="F:metal ion binding"/>
    <property type="evidence" value="ECO:0007669"/>
    <property type="project" value="UniProtKB-KW"/>
</dbReference>
<comment type="caution">
    <text evidence="7">The sequence shown here is derived from an EMBL/GenBank/DDBJ whole genome shotgun (WGS) entry which is preliminary data.</text>
</comment>
<evidence type="ECO:0000313" key="7">
    <source>
        <dbReference type="EMBL" id="TVP40128.1"/>
    </source>
</evidence>
<evidence type="ECO:0000256" key="2">
    <source>
        <dbReference type="ARBA" id="ARBA00022723"/>
    </source>
</evidence>
<proteinExistence type="predicted"/>
<evidence type="ECO:0000259" key="6">
    <source>
        <dbReference type="PROSITE" id="PS51296"/>
    </source>
</evidence>
<keyword evidence="2" id="KW-0479">Metal-binding</keyword>
<dbReference type="RefSeq" id="WP_261377854.1">
    <property type="nucleotide sequence ID" value="NZ_ML675585.1"/>
</dbReference>
<dbReference type="EMBL" id="VOAH01000009">
    <property type="protein sequence ID" value="TVP40128.1"/>
    <property type="molecule type" value="Genomic_DNA"/>
</dbReference>
<organism evidence="7 8">
    <name type="scientific">Candidatus Nitrosocosmicus arcticus</name>
    <dbReference type="NCBI Taxonomy" id="2035267"/>
    <lineage>
        <taxon>Archaea</taxon>
        <taxon>Nitrososphaerota</taxon>
        <taxon>Nitrososphaeria</taxon>
        <taxon>Nitrososphaerales</taxon>
        <taxon>Nitrososphaeraceae</taxon>
        <taxon>Candidatus Nitrosocosmicus</taxon>
    </lineage>
</organism>
<evidence type="ECO:0000256" key="5">
    <source>
        <dbReference type="ARBA" id="ARBA00034078"/>
    </source>
</evidence>
<protein>
    <submittedName>
        <fullName evidence="7">Rieske [2Fe-2S] iron-sulfur domain protein</fullName>
    </submittedName>
</protein>
<evidence type="ECO:0000256" key="3">
    <source>
        <dbReference type="ARBA" id="ARBA00023004"/>
    </source>
</evidence>
<keyword evidence="8" id="KW-1185">Reference proteome</keyword>